<dbReference type="Proteomes" id="UP000027222">
    <property type="component" value="Unassembled WGS sequence"/>
</dbReference>
<accession>A0A067TB89</accession>
<dbReference type="OrthoDB" id="2953893at2759"/>
<keyword evidence="1" id="KW-1133">Transmembrane helix</keyword>
<sequence length="117" mass="13118">LIGFMINWALQGVLSMQVYLYYLAFPKDPRHNKLLVYGIFLFESFQSILLVQIAFRAFAAGYGDMAALDSVGLIWFAVPIMGGIIACVTQCFYAYRVSILSQKRAASIIIVFVCTFP</sequence>
<reference evidence="3" key="1">
    <citation type="journal article" date="2014" name="Proc. Natl. Acad. Sci. U.S.A.">
        <title>Extensive sampling of basidiomycete genomes demonstrates inadequacy of the white-rot/brown-rot paradigm for wood decay fungi.</title>
        <authorList>
            <person name="Riley R."/>
            <person name="Salamov A.A."/>
            <person name="Brown D.W."/>
            <person name="Nagy L.G."/>
            <person name="Floudas D."/>
            <person name="Held B.W."/>
            <person name="Levasseur A."/>
            <person name="Lombard V."/>
            <person name="Morin E."/>
            <person name="Otillar R."/>
            <person name="Lindquist E.A."/>
            <person name="Sun H."/>
            <person name="LaButti K.M."/>
            <person name="Schmutz J."/>
            <person name="Jabbour D."/>
            <person name="Luo H."/>
            <person name="Baker S.E."/>
            <person name="Pisabarro A.G."/>
            <person name="Walton J.D."/>
            <person name="Blanchette R.A."/>
            <person name="Henrissat B."/>
            <person name="Martin F."/>
            <person name="Cullen D."/>
            <person name="Hibbett D.S."/>
            <person name="Grigoriev I.V."/>
        </authorList>
    </citation>
    <scope>NUCLEOTIDE SEQUENCE [LARGE SCALE GENOMIC DNA]</scope>
    <source>
        <strain evidence="3">CBS 339.88</strain>
    </source>
</reference>
<dbReference type="AlphaFoldDB" id="A0A067TB89"/>
<evidence type="ECO:0000313" key="2">
    <source>
        <dbReference type="EMBL" id="KDR77169.1"/>
    </source>
</evidence>
<feature type="transmembrane region" description="Helical" evidence="1">
    <location>
        <begin position="6"/>
        <end position="22"/>
    </location>
</feature>
<dbReference type="PANTHER" id="PTHR40465:SF1">
    <property type="entry name" value="DUF6534 DOMAIN-CONTAINING PROTEIN"/>
    <property type="match status" value="1"/>
</dbReference>
<gene>
    <name evidence="2" type="ORF">GALMADRAFT_66734</name>
</gene>
<dbReference type="PANTHER" id="PTHR40465">
    <property type="entry name" value="CHROMOSOME 1, WHOLE GENOME SHOTGUN SEQUENCE"/>
    <property type="match status" value="1"/>
</dbReference>
<keyword evidence="1" id="KW-0472">Membrane</keyword>
<dbReference type="STRING" id="685588.A0A067TB89"/>
<evidence type="ECO:0000313" key="3">
    <source>
        <dbReference type="Proteomes" id="UP000027222"/>
    </source>
</evidence>
<feature type="non-terminal residue" evidence="2">
    <location>
        <position position="1"/>
    </location>
</feature>
<protein>
    <submittedName>
        <fullName evidence="2">Uncharacterized protein</fullName>
    </submittedName>
</protein>
<keyword evidence="1" id="KW-0812">Transmembrane</keyword>
<dbReference type="HOGENOM" id="CLU_046025_16_2_1"/>
<proteinExistence type="predicted"/>
<evidence type="ECO:0000256" key="1">
    <source>
        <dbReference type="SAM" id="Phobius"/>
    </source>
</evidence>
<feature type="transmembrane region" description="Helical" evidence="1">
    <location>
        <begin position="73"/>
        <end position="95"/>
    </location>
</feature>
<name>A0A067TB89_GALM3</name>
<keyword evidence="3" id="KW-1185">Reference proteome</keyword>
<dbReference type="EMBL" id="KL142377">
    <property type="protein sequence ID" value="KDR77169.1"/>
    <property type="molecule type" value="Genomic_DNA"/>
</dbReference>
<feature type="transmembrane region" description="Helical" evidence="1">
    <location>
        <begin position="34"/>
        <end position="53"/>
    </location>
</feature>
<organism evidence="2 3">
    <name type="scientific">Galerina marginata (strain CBS 339.88)</name>
    <dbReference type="NCBI Taxonomy" id="685588"/>
    <lineage>
        <taxon>Eukaryota</taxon>
        <taxon>Fungi</taxon>
        <taxon>Dikarya</taxon>
        <taxon>Basidiomycota</taxon>
        <taxon>Agaricomycotina</taxon>
        <taxon>Agaricomycetes</taxon>
        <taxon>Agaricomycetidae</taxon>
        <taxon>Agaricales</taxon>
        <taxon>Agaricineae</taxon>
        <taxon>Strophariaceae</taxon>
        <taxon>Galerina</taxon>
    </lineage>
</organism>